<comment type="caution">
    <text evidence="2">The sequence shown here is derived from an EMBL/GenBank/DDBJ whole genome shotgun (WGS) entry which is preliminary data.</text>
</comment>
<feature type="compositionally biased region" description="Polar residues" evidence="1">
    <location>
        <begin position="42"/>
        <end position="51"/>
    </location>
</feature>
<feature type="compositionally biased region" description="Basic and acidic residues" evidence="1">
    <location>
        <begin position="25"/>
        <end position="34"/>
    </location>
</feature>
<dbReference type="EMBL" id="JAIWYP010000016">
    <property type="protein sequence ID" value="KAH3698286.1"/>
    <property type="molecule type" value="Genomic_DNA"/>
</dbReference>
<name>A0A9D4BD63_DREPO</name>
<reference evidence="2" key="1">
    <citation type="journal article" date="2019" name="bioRxiv">
        <title>The Genome of the Zebra Mussel, Dreissena polymorpha: A Resource for Invasive Species Research.</title>
        <authorList>
            <person name="McCartney M.A."/>
            <person name="Auch B."/>
            <person name="Kono T."/>
            <person name="Mallez S."/>
            <person name="Zhang Y."/>
            <person name="Obille A."/>
            <person name="Becker A."/>
            <person name="Abrahante J.E."/>
            <person name="Garbe J."/>
            <person name="Badalamenti J.P."/>
            <person name="Herman A."/>
            <person name="Mangelson H."/>
            <person name="Liachko I."/>
            <person name="Sullivan S."/>
            <person name="Sone E.D."/>
            <person name="Koren S."/>
            <person name="Silverstein K.A.T."/>
            <person name="Beckman K.B."/>
            <person name="Gohl D.M."/>
        </authorList>
    </citation>
    <scope>NUCLEOTIDE SEQUENCE</scope>
    <source>
        <strain evidence="2">Duluth1</strain>
        <tissue evidence="2">Whole animal</tissue>
    </source>
</reference>
<protein>
    <submittedName>
        <fullName evidence="2">Uncharacterized protein</fullName>
    </submittedName>
</protein>
<evidence type="ECO:0000313" key="2">
    <source>
        <dbReference type="EMBL" id="KAH3698286.1"/>
    </source>
</evidence>
<sequence>MFSGGDIQQSNDRKFPAQSQGIELDSEHGNKTDSDDSDEDQLPTSRTNANTSQKRNYVFLYSHFSLLDLFE</sequence>
<keyword evidence="3" id="KW-1185">Reference proteome</keyword>
<proteinExistence type="predicted"/>
<reference evidence="2" key="2">
    <citation type="submission" date="2020-11" db="EMBL/GenBank/DDBJ databases">
        <authorList>
            <person name="McCartney M.A."/>
            <person name="Auch B."/>
            <person name="Kono T."/>
            <person name="Mallez S."/>
            <person name="Becker A."/>
            <person name="Gohl D.M."/>
            <person name="Silverstein K.A.T."/>
            <person name="Koren S."/>
            <person name="Bechman K.B."/>
            <person name="Herman A."/>
            <person name="Abrahante J.E."/>
            <person name="Garbe J."/>
        </authorList>
    </citation>
    <scope>NUCLEOTIDE SEQUENCE</scope>
    <source>
        <strain evidence="2">Duluth1</strain>
        <tissue evidence="2">Whole animal</tissue>
    </source>
</reference>
<feature type="compositionally biased region" description="Polar residues" evidence="1">
    <location>
        <begin position="1"/>
        <end position="10"/>
    </location>
</feature>
<dbReference type="AlphaFoldDB" id="A0A9D4BD63"/>
<evidence type="ECO:0000313" key="3">
    <source>
        <dbReference type="Proteomes" id="UP000828390"/>
    </source>
</evidence>
<feature type="region of interest" description="Disordered" evidence="1">
    <location>
        <begin position="1"/>
        <end position="51"/>
    </location>
</feature>
<gene>
    <name evidence="2" type="ORF">DPMN_085805</name>
</gene>
<accession>A0A9D4BD63</accession>
<dbReference type="Proteomes" id="UP000828390">
    <property type="component" value="Unassembled WGS sequence"/>
</dbReference>
<organism evidence="2 3">
    <name type="scientific">Dreissena polymorpha</name>
    <name type="common">Zebra mussel</name>
    <name type="synonym">Mytilus polymorpha</name>
    <dbReference type="NCBI Taxonomy" id="45954"/>
    <lineage>
        <taxon>Eukaryota</taxon>
        <taxon>Metazoa</taxon>
        <taxon>Spiralia</taxon>
        <taxon>Lophotrochozoa</taxon>
        <taxon>Mollusca</taxon>
        <taxon>Bivalvia</taxon>
        <taxon>Autobranchia</taxon>
        <taxon>Heteroconchia</taxon>
        <taxon>Euheterodonta</taxon>
        <taxon>Imparidentia</taxon>
        <taxon>Neoheterodontei</taxon>
        <taxon>Myida</taxon>
        <taxon>Dreissenoidea</taxon>
        <taxon>Dreissenidae</taxon>
        <taxon>Dreissena</taxon>
    </lineage>
</organism>
<evidence type="ECO:0000256" key="1">
    <source>
        <dbReference type="SAM" id="MobiDB-lite"/>
    </source>
</evidence>